<evidence type="ECO:0000256" key="1">
    <source>
        <dbReference type="SAM" id="Coils"/>
    </source>
</evidence>
<reference evidence="2 3" key="1">
    <citation type="journal article" date="2019" name="Nat. Med.">
        <title>A library of human gut bacterial isolates paired with longitudinal multiomics data enables mechanistic microbiome research.</title>
        <authorList>
            <person name="Poyet M."/>
            <person name="Groussin M."/>
            <person name="Gibbons S.M."/>
            <person name="Avila-Pacheco J."/>
            <person name="Jiang X."/>
            <person name="Kearney S.M."/>
            <person name="Perrotta A.R."/>
            <person name="Berdy B."/>
            <person name="Zhao S."/>
            <person name="Lieberman T.D."/>
            <person name="Swanson P.K."/>
            <person name="Smith M."/>
            <person name="Roesemann S."/>
            <person name="Alexander J.E."/>
            <person name="Rich S.A."/>
            <person name="Livny J."/>
            <person name="Vlamakis H."/>
            <person name="Clish C."/>
            <person name="Bullock K."/>
            <person name="Deik A."/>
            <person name="Scott J."/>
            <person name="Pierce K.A."/>
            <person name="Xavier R.J."/>
            <person name="Alm E.J."/>
        </authorList>
    </citation>
    <scope>NUCLEOTIDE SEQUENCE [LARGE SCALE GENOMIC DNA]</scope>
    <source>
        <strain evidence="2 3">BIOML-A41</strain>
    </source>
</reference>
<feature type="coiled-coil region" evidence="1">
    <location>
        <begin position="37"/>
        <end position="64"/>
    </location>
</feature>
<name>A0A415MQP3_PARDI</name>
<protein>
    <recommendedName>
        <fullName evidence="4">F5/8 type C domain</fullName>
    </recommendedName>
</protein>
<dbReference type="RefSeq" id="WP_121960708.1">
    <property type="nucleotide sequence ID" value="NZ_AP019729.1"/>
</dbReference>
<sequence>MVVKKHFSYDSKILFFFIILTFYACSSNENVLLELALDNSGENRSELEAVLDHYKDNQKKQEAARFLISNMIGKQVLDSNSVKGNHVYFDAFANYRETYGSFLYDIQYAIYDSINKLYSYTKVNPRFLSDLKELSSDYLIHHIDQCFQNKERYPWCKNMDWDIFFDYVLPYTTDNCHWEHAGSYFDRKYASLRDSMYMCSYEEIGKAISDEVEQGFLNEWIIFTGKYQGLRPMTFQNIVATQMGTCLEKSTYKIAALRANGIPAALNMVPCWGNSQYPHSWVEIIGSKQFGMIYDNTQRPFLTKDDIKIDGMFWRDVYQSKIDMFPSTITIQYCRTAPKVYRYNYRIQPHSLAILSKEEIPPLFKNPGIQDITDQYVVCEDIEVPLWNEKHPKEYVYLCCYDIIGWNPVCWGRPEGSKVRFPKMGVNMLYLPAYYNDGEIRPAGDAFILTREGKLRKLLPDFEKAESSATFYSKVPYRMNTALQAAGTIGTRFYVCNKKDLSDRSLIYSIENPPFYVDSFRISVSQKYRYLICDFQETQPLGYFYAIAEIKVFGGDGQQFSGEWGGNEGTKGHGLDLVTDQDRVSYYQPDQFQKDQFVVLDLGEPKQIAKVEFYPRNDDNKIVTGELYELFYWDKKWISLGKQYAEDNKLIYQNIPRESIFRIHNHTRGKEHRPFTYEGGKQVWY</sequence>
<dbReference type="PANTHER" id="PTHR35532:SF5">
    <property type="entry name" value="CARBOHYDRATE-BINDING DOMAIN-CONTAINING PROTEIN"/>
    <property type="match status" value="1"/>
</dbReference>
<accession>A0A415MQP3</accession>
<evidence type="ECO:0008006" key="4">
    <source>
        <dbReference type="Google" id="ProtNLM"/>
    </source>
</evidence>
<gene>
    <name evidence="2" type="ORF">GKD59_00405</name>
</gene>
<evidence type="ECO:0000313" key="2">
    <source>
        <dbReference type="EMBL" id="MRY56402.1"/>
    </source>
</evidence>
<comment type="caution">
    <text evidence="2">The sequence shown here is derived from an EMBL/GenBank/DDBJ whole genome shotgun (WGS) entry which is preliminary data.</text>
</comment>
<organism evidence="2 3">
    <name type="scientific">Parabacteroides distasonis</name>
    <dbReference type="NCBI Taxonomy" id="823"/>
    <lineage>
        <taxon>Bacteria</taxon>
        <taxon>Pseudomonadati</taxon>
        <taxon>Bacteroidota</taxon>
        <taxon>Bacteroidia</taxon>
        <taxon>Bacteroidales</taxon>
        <taxon>Tannerellaceae</taxon>
        <taxon>Parabacteroides</taxon>
    </lineage>
</organism>
<dbReference type="InterPro" id="IPR038765">
    <property type="entry name" value="Papain-like_cys_pep_sf"/>
</dbReference>
<evidence type="ECO:0000313" key="3">
    <source>
        <dbReference type="Proteomes" id="UP000463337"/>
    </source>
</evidence>
<dbReference type="AlphaFoldDB" id="A0A415MQP3"/>
<dbReference type="SUPFAM" id="SSF54001">
    <property type="entry name" value="Cysteine proteinases"/>
    <property type="match status" value="1"/>
</dbReference>
<proteinExistence type="predicted"/>
<keyword evidence="1" id="KW-0175">Coiled coil</keyword>
<dbReference type="Gene3D" id="2.60.120.260">
    <property type="entry name" value="Galactose-binding domain-like"/>
    <property type="match status" value="1"/>
</dbReference>
<dbReference type="EMBL" id="WKLT01000001">
    <property type="protein sequence ID" value="MRY56402.1"/>
    <property type="molecule type" value="Genomic_DNA"/>
</dbReference>
<dbReference type="PROSITE" id="PS51257">
    <property type="entry name" value="PROKAR_LIPOPROTEIN"/>
    <property type="match status" value="1"/>
</dbReference>
<dbReference type="Proteomes" id="UP000463337">
    <property type="component" value="Unassembled WGS sequence"/>
</dbReference>
<dbReference type="PANTHER" id="PTHR35532">
    <property type="entry name" value="SIMILAR TO POLYHYDROXYALKANOATE DEPOLYMERASE"/>
    <property type="match status" value="1"/>
</dbReference>